<evidence type="ECO:0000313" key="2">
    <source>
        <dbReference type="Proteomes" id="UP000593565"/>
    </source>
</evidence>
<dbReference type="AlphaFoldDB" id="A0A7J5ZKT8"/>
<gene>
    <name evidence="1" type="ORF">AMELA_G00296770</name>
</gene>
<dbReference type="Proteomes" id="UP000593565">
    <property type="component" value="Unassembled WGS sequence"/>
</dbReference>
<sequence length="121" mass="13782">GVCSAGGSPGPGLETCDSVKTRRPESLREALPFCSSCLNSDVLRLAGVGFDKAGQNQVLTSYSIKRNIWTDHPQSLWVFFFFFFKQTNTVHHFQYRACVDLDFQMKCKIYFNFSHDYGCVY</sequence>
<dbReference type="EMBL" id="JAAGNN010000062">
    <property type="protein sequence ID" value="KAF4070147.1"/>
    <property type="molecule type" value="Genomic_DNA"/>
</dbReference>
<proteinExistence type="predicted"/>
<name>A0A7J5ZKT8_AMEME</name>
<feature type="non-terminal residue" evidence="1">
    <location>
        <position position="1"/>
    </location>
</feature>
<organism evidence="1 2">
    <name type="scientific">Ameiurus melas</name>
    <name type="common">Black bullhead</name>
    <name type="synonym">Silurus melas</name>
    <dbReference type="NCBI Taxonomy" id="219545"/>
    <lineage>
        <taxon>Eukaryota</taxon>
        <taxon>Metazoa</taxon>
        <taxon>Chordata</taxon>
        <taxon>Craniata</taxon>
        <taxon>Vertebrata</taxon>
        <taxon>Euteleostomi</taxon>
        <taxon>Actinopterygii</taxon>
        <taxon>Neopterygii</taxon>
        <taxon>Teleostei</taxon>
        <taxon>Ostariophysi</taxon>
        <taxon>Siluriformes</taxon>
        <taxon>Ictaluridae</taxon>
        <taxon>Ameiurus</taxon>
    </lineage>
</organism>
<reference evidence="1 2" key="1">
    <citation type="submission" date="2020-02" db="EMBL/GenBank/DDBJ databases">
        <title>A chromosome-scale genome assembly of the black bullhead catfish (Ameiurus melas).</title>
        <authorList>
            <person name="Wen M."/>
            <person name="Zham M."/>
            <person name="Cabau C."/>
            <person name="Klopp C."/>
            <person name="Donnadieu C."/>
            <person name="Roques C."/>
            <person name="Bouchez O."/>
            <person name="Lampietro C."/>
            <person name="Jouanno E."/>
            <person name="Herpin A."/>
            <person name="Louis A."/>
            <person name="Berthelot C."/>
            <person name="Parey E."/>
            <person name="Roest-Crollius H."/>
            <person name="Braasch I."/>
            <person name="Postlethwait J."/>
            <person name="Robinson-Rechavi M."/>
            <person name="Echchiki A."/>
            <person name="Begum T."/>
            <person name="Montfort J."/>
            <person name="Schartl M."/>
            <person name="Bobe J."/>
            <person name="Guiguen Y."/>
        </authorList>
    </citation>
    <scope>NUCLEOTIDE SEQUENCE [LARGE SCALE GENOMIC DNA]</scope>
    <source>
        <strain evidence="1">M_S1</strain>
        <tissue evidence="1">Blood</tissue>
    </source>
</reference>
<comment type="caution">
    <text evidence="1">The sequence shown here is derived from an EMBL/GenBank/DDBJ whole genome shotgun (WGS) entry which is preliminary data.</text>
</comment>
<keyword evidence="2" id="KW-1185">Reference proteome</keyword>
<protein>
    <submittedName>
        <fullName evidence="1">Uncharacterized protein</fullName>
    </submittedName>
</protein>
<accession>A0A7J5ZKT8</accession>
<evidence type="ECO:0000313" key="1">
    <source>
        <dbReference type="EMBL" id="KAF4070147.1"/>
    </source>
</evidence>